<sequence length="316" mass="36825">MNLVALAQLILFVLRNLNLKPRKHKPEEIALAIAAYVMGVQITKLNIPPSTLYYYTRKLGVKRRKDVRPRCPSCNSDRVIKNGSSRGKSKYKCKVCGRTFYGTASHRMSREQRERILREYTNRMSLRGISKVEGRPLTTVYSSVKRAALKAYVDLSILQAQLKAFRSKFAVLDESWTYVRVRRGPRRQNLWIWNALIDGVPFFVTGDRDYNTFRLLWLSLPKCEVHYTDDYPIYQVLYHHVVGKKYTHTVESYNSFCRSHLARLARDTKAVNRSRAMIDYSLALLNVMYPQVFTDEKTPLNLAYLSGVQYIRDHLI</sequence>
<organism evidence="5">
    <name type="scientific">Saccharolobus solfataricus (strain 98/2)</name>
    <name type="common">Sulfolobus solfataricus</name>
    <dbReference type="NCBI Taxonomy" id="555311"/>
    <lineage>
        <taxon>Archaea</taxon>
        <taxon>Thermoproteota</taxon>
        <taxon>Thermoprotei</taxon>
        <taxon>Sulfolobales</taxon>
        <taxon>Sulfolobaceae</taxon>
        <taxon>Saccharolobus</taxon>
    </lineage>
</organism>
<evidence type="ECO:0000256" key="1">
    <source>
        <dbReference type="ARBA" id="ARBA00004091"/>
    </source>
</evidence>
<dbReference type="AlphaFoldDB" id="D0KSU9"/>
<evidence type="ECO:0000256" key="3">
    <source>
        <dbReference type="ARBA" id="ARBA00022578"/>
    </source>
</evidence>
<dbReference type="GO" id="GO:0004803">
    <property type="term" value="F:transposase activity"/>
    <property type="evidence" value="ECO:0007669"/>
    <property type="project" value="InterPro"/>
</dbReference>
<dbReference type="GO" id="GO:0003677">
    <property type="term" value="F:DNA binding"/>
    <property type="evidence" value="ECO:0007669"/>
    <property type="project" value="InterPro"/>
</dbReference>
<comment type="function">
    <text evidence="1">Absolutely required for transposition of IS1.</text>
</comment>
<dbReference type="GO" id="GO:0006313">
    <property type="term" value="P:DNA transposition"/>
    <property type="evidence" value="ECO:0007669"/>
    <property type="project" value="InterPro"/>
</dbReference>
<protein>
    <submittedName>
        <fullName evidence="5">IS1 transposase</fullName>
    </submittedName>
</protein>
<dbReference type="EMBL" id="CP001800">
    <property type="protein sequence ID" value="ACX91818.1"/>
    <property type="molecule type" value="Genomic_DNA"/>
</dbReference>
<accession>D0KSU9</accession>
<comment type="similarity">
    <text evidence="2">Belongs to the transposase 27 family.</text>
</comment>
<evidence type="ECO:0000256" key="2">
    <source>
        <dbReference type="ARBA" id="ARBA00008841"/>
    </source>
</evidence>
<name>D0KSU9_SACS9</name>
<keyword evidence="4" id="KW-0233">DNA recombination</keyword>
<evidence type="ECO:0000256" key="4">
    <source>
        <dbReference type="ARBA" id="ARBA00023172"/>
    </source>
</evidence>
<evidence type="ECO:0000313" key="5">
    <source>
        <dbReference type="EMBL" id="ACX91818.1"/>
    </source>
</evidence>
<dbReference type="PANTHER" id="PTHR33293:SF1">
    <property type="entry name" value="INSERTION ELEMENT IS1 1 PROTEIN INSB-RELATED"/>
    <property type="match status" value="1"/>
</dbReference>
<dbReference type="PANTHER" id="PTHR33293">
    <property type="entry name" value="INSERTION ELEMENT IS1 1 PROTEIN INSB-RELATED"/>
    <property type="match status" value="1"/>
</dbReference>
<dbReference type="Pfam" id="PF03400">
    <property type="entry name" value="DDE_Tnp_IS1"/>
    <property type="match status" value="1"/>
</dbReference>
<reference evidence="5" key="1">
    <citation type="submission" date="2009-10" db="EMBL/GenBank/DDBJ databases">
        <title>Complete sequence of Sulfolobus solfataricus 98/2.</title>
        <authorList>
            <consortium name="US DOE Joint Genome Institute"/>
            <person name="Lucas S."/>
            <person name="Copeland A."/>
            <person name="Lapidus A."/>
            <person name="Glavina del Rio T."/>
            <person name="Tice H."/>
            <person name="Bruce D."/>
            <person name="Goodwin L."/>
            <person name="Pitluck S."/>
            <person name="Munk A.C."/>
            <person name="Brettin T."/>
            <person name="Detter J.C."/>
            <person name="Han C."/>
            <person name="Tapia R."/>
            <person name="Larimer F."/>
            <person name="Land M."/>
            <person name="Hauser L."/>
            <person name="Kyrpides N."/>
            <person name="Ovchinnikova G."/>
            <person name="Mead D."/>
        </authorList>
    </citation>
    <scope>NUCLEOTIDE SEQUENCE [LARGE SCALE GENOMIC DNA]</scope>
    <source>
        <strain evidence="5">98/2</strain>
    </source>
</reference>
<keyword evidence="3" id="KW-0815">Transposition</keyword>
<proteinExistence type="inferred from homology"/>
<dbReference type="NCBIfam" id="NF033558">
    <property type="entry name" value="transpos_IS1"/>
    <property type="match status" value="1"/>
</dbReference>
<dbReference type="KEGG" id="sol:Ssol_1598"/>
<dbReference type="HOGENOM" id="CLU_076276_0_1_2"/>
<dbReference type="InterPro" id="IPR051354">
    <property type="entry name" value="Transposase_27_IS1"/>
</dbReference>
<gene>
    <name evidence="5" type="ordered locus">Ssol_1598</name>
</gene>
<dbReference type="InterPro" id="IPR005063">
    <property type="entry name" value="Transposase_27"/>
</dbReference>